<feature type="signal peptide" evidence="2">
    <location>
        <begin position="1"/>
        <end position="23"/>
    </location>
</feature>
<dbReference type="GO" id="GO:0008643">
    <property type="term" value="P:carbohydrate transport"/>
    <property type="evidence" value="ECO:0007669"/>
    <property type="project" value="InterPro"/>
</dbReference>
<protein>
    <submittedName>
        <fullName evidence="3">Porin</fullName>
    </submittedName>
</protein>
<dbReference type="GO" id="GO:0015288">
    <property type="term" value="F:porin activity"/>
    <property type="evidence" value="ECO:0007669"/>
    <property type="project" value="InterPro"/>
</dbReference>
<reference evidence="3 4" key="1">
    <citation type="submission" date="2016-10" db="EMBL/GenBank/DDBJ databases">
        <authorList>
            <person name="de Groot N.N."/>
        </authorList>
    </citation>
    <scope>NUCLEOTIDE SEQUENCE [LARGE SCALE GENOMIC DNA]</scope>
    <source>
        <strain evidence="3 4">DSM 1041</strain>
    </source>
</reference>
<dbReference type="InterPro" id="IPR007049">
    <property type="entry name" value="Carb-sel_porin_OprB"/>
</dbReference>
<gene>
    <name evidence="3" type="ORF">SAMN04244579_03941</name>
</gene>
<organism evidence="3 4">
    <name type="scientific">Azotobacter beijerinckii</name>
    <dbReference type="NCBI Taxonomy" id="170623"/>
    <lineage>
        <taxon>Bacteria</taxon>
        <taxon>Pseudomonadati</taxon>
        <taxon>Pseudomonadota</taxon>
        <taxon>Gammaproteobacteria</taxon>
        <taxon>Pseudomonadales</taxon>
        <taxon>Pseudomonadaceae</taxon>
        <taxon>Azotobacter</taxon>
    </lineage>
</organism>
<dbReference type="GO" id="GO:0016020">
    <property type="term" value="C:membrane"/>
    <property type="evidence" value="ECO:0007669"/>
    <property type="project" value="InterPro"/>
</dbReference>
<keyword evidence="2" id="KW-0732">Signal</keyword>
<comment type="similarity">
    <text evidence="1 2">Belongs to the OprB family.</text>
</comment>
<dbReference type="Pfam" id="PF04966">
    <property type="entry name" value="OprB"/>
    <property type="match status" value="1"/>
</dbReference>
<dbReference type="Proteomes" id="UP000199005">
    <property type="component" value="Unassembled WGS sequence"/>
</dbReference>
<dbReference type="PANTHER" id="PTHR37944">
    <property type="entry name" value="PORIN B"/>
    <property type="match status" value="1"/>
</dbReference>
<dbReference type="STRING" id="170623.SAMN04244579_03941"/>
<dbReference type="InterPro" id="IPR038673">
    <property type="entry name" value="OprB_sf"/>
</dbReference>
<accession>A0A1H6Y131</accession>
<dbReference type="AlphaFoldDB" id="A0A1H6Y131"/>
<dbReference type="EMBL" id="FNYO01000072">
    <property type="protein sequence ID" value="SEJ32727.1"/>
    <property type="molecule type" value="Genomic_DNA"/>
</dbReference>
<dbReference type="InterPro" id="IPR052932">
    <property type="entry name" value="OprB_Porin"/>
</dbReference>
<evidence type="ECO:0000313" key="3">
    <source>
        <dbReference type="EMBL" id="SEJ32727.1"/>
    </source>
</evidence>
<sequence>MVISRHVPFGLGLLAFFASTVNADDAFSSNSRWGLGDWGGGRTWLLERGYDFMLYYVGEVASNLHGGYNKDKTARYTSQWAIGTHLDLQKILGWEAAELQFTITERSGNNLSNDRIGDPRTGQLSSVQEVWGRGQTWRLTQMWYKQKFFDGALDVKVGRFGEENDFNSFPCNFQSLAFCAAPVGNLAGDIWYSWPVSQWALRLRYNIGSQWYVQIGAFEQNPSLLETGNGFKLNTSGIRGALLPLEVVWQPSFGAHQLPGVYRLGYYYSTAKANDVYEDVNGQPQALTGKAFKSHSNKHGWWLGVQQQVSTHNGDTSRGLSLFANFTIHDQATSRIDKFQQFGMVYKGLFDARPKDELGLGLARLHINDDVGKYQRQINKVNGLDDYDNPLYQPVQHTEYNMELHYGVHVTNWLTVRPNLQYVRHPGGVDEVDDALIVGLKLQSNF</sequence>
<evidence type="ECO:0000256" key="1">
    <source>
        <dbReference type="ARBA" id="ARBA00008769"/>
    </source>
</evidence>
<proteinExistence type="inferred from homology"/>
<name>A0A1H6Y131_9GAMM</name>
<feature type="chain" id="PRO_5011332844" evidence="2">
    <location>
        <begin position="24"/>
        <end position="446"/>
    </location>
</feature>
<dbReference type="Gene3D" id="2.40.160.180">
    <property type="entry name" value="Carbohydrate-selective porin OprB"/>
    <property type="match status" value="1"/>
</dbReference>
<dbReference type="RefSeq" id="WP_090902263.1">
    <property type="nucleotide sequence ID" value="NZ_FNYO01000072.1"/>
</dbReference>
<evidence type="ECO:0000256" key="2">
    <source>
        <dbReference type="RuleBase" id="RU363072"/>
    </source>
</evidence>
<evidence type="ECO:0000313" key="4">
    <source>
        <dbReference type="Proteomes" id="UP000199005"/>
    </source>
</evidence>
<dbReference type="PANTHER" id="PTHR37944:SF1">
    <property type="entry name" value="PORIN B"/>
    <property type="match status" value="1"/>
</dbReference>